<comment type="caution">
    <text evidence="1">The sequence shown here is derived from an EMBL/GenBank/DDBJ whole genome shotgun (WGS) entry which is preliminary data.</text>
</comment>
<dbReference type="InterPro" id="IPR009057">
    <property type="entry name" value="Homeodomain-like_sf"/>
</dbReference>
<dbReference type="AlphaFoldDB" id="A0A9N9NWN1"/>
<gene>
    <name evidence="1" type="ORF">CPELLU_LOCUS15862</name>
</gene>
<dbReference type="Gene3D" id="1.10.10.60">
    <property type="entry name" value="Homeodomain-like"/>
    <property type="match status" value="1"/>
</dbReference>
<sequence length="67" mass="7894">FQQKRNWQWTAREKLFVITYLKHVPGATVHGTADKFNIQPKQIREWRNKEGELLLAQSHVKHLNTGA</sequence>
<proteinExistence type="predicted"/>
<feature type="non-terminal residue" evidence="1">
    <location>
        <position position="1"/>
    </location>
</feature>
<keyword evidence="2" id="KW-1185">Reference proteome</keyword>
<evidence type="ECO:0000313" key="2">
    <source>
        <dbReference type="Proteomes" id="UP000789759"/>
    </source>
</evidence>
<dbReference type="Proteomes" id="UP000789759">
    <property type="component" value="Unassembled WGS sequence"/>
</dbReference>
<name>A0A9N9NWN1_9GLOM</name>
<protein>
    <submittedName>
        <fullName evidence="1">19620_t:CDS:1</fullName>
    </submittedName>
</protein>
<reference evidence="1" key="1">
    <citation type="submission" date="2021-06" db="EMBL/GenBank/DDBJ databases">
        <authorList>
            <person name="Kallberg Y."/>
            <person name="Tangrot J."/>
            <person name="Rosling A."/>
        </authorList>
    </citation>
    <scope>NUCLEOTIDE SEQUENCE</scope>
    <source>
        <strain evidence="1">FL966</strain>
    </source>
</reference>
<dbReference type="EMBL" id="CAJVQA010021814">
    <property type="protein sequence ID" value="CAG8770778.1"/>
    <property type="molecule type" value="Genomic_DNA"/>
</dbReference>
<accession>A0A9N9NWN1</accession>
<organism evidence="1 2">
    <name type="scientific">Cetraspora pellucida</name>
    <dbReference type="NCBI Taxonomy" id="1433469"/>
    <lineage>
        <taxon>Eukaryota</taxon>
        <taxon>Fungi</taxon>
        <taxon>Fungi incertae sedis</taxon>
        <taxon>Mucoromycota</taxon>
        <taxon>Glomeromycotina</taxon>
        <taxon>Glomeromycetes</taxon>
        <taxon>Diversisporales</taxon>
        <taxon>Gigasporaceae</taxon>
        <taxon>Cetraspora</taxon>
    </lineage>
</organism>
<evidence type="ECO:0000313" key="1">
    <source>
        <dbReference type="EMBL" id="CAG8770778.1"/>
    </source>
</evidence>
<dbReference type="SUPFAM" id="SSF46689">
    <property type="entry name" value="Homeodomain-like"/>
    <property type="match status" value="1"/>
</dbReference>
<dbReference type="OrthoDB" id="2435994at2759"/>